<dbReference type="InterPro" id="IPR010131">
    <property type="entry name" value="MdtP/NodT-like"/>
</dbReference>
<evidence type="ECO:0000313" key="2">
    <source>
        <dbReference type="EMBL" id="MBB5283836.1"/>
    </source>
</evidence>
<feature type="signal peptide" evidence="1">
    <location>
        <begin position="1"/>
        <end position="18"/>
    </location>
</feature>
<name>A0A840TI52_9BACT</name>
<keyword evidence="1" id="KW-0732">Signal</keyword>
<sequence length="416" mass="47892">MRLLSVALFVFVSFSLSAQDTLRISLAQADSLFIQNNLAILAERYRIEASRAFELQDRLWENPNLFVEISAYNGTRGKVLDVGQQGQKIISVQQLVYTASKRNKRVALAAESTRMTEYEFFELIRALKFELRERFFETYFLSHTIQLFDAQMATLQATVAAFEKEYNRNNVALKEVLRLKALLFQITNDRTTIQYELLDNQRELRNILQVEVPISPRIDSAQLRRYRLGTYTSQSLQEKALLSRADLRIAESLARQAELNYSLQKALAVPDLRLGATYDQAGSYINNYLGLSLSTDLPILNRNQGAIRAARSMITYQKTLENAHKASILNEVETALRKVQEADKVFESVEGSFAAQFELLSRGIYDNFQKGNITLLEFIDFIETYNESIKQFNRLQADRIRVYEELNYAVAEELFK</sequence>
<dbReference type="AlphaFoldDB" id="A0A840TI52"/>
<proteinExistence type="predicted"/>
<dbReference type="RefSeq" id="WP_184173554.1">
    <property type="nucleotide sequence ID" value="NZ_JACHGF010000002.1"/>
</dbReference>
<comment type="caution">
    <text evidence="2">The sequence shown here is derived from an EMBL/GenBank/DDBJ whole genome shotgun (WGS) entry which is preliminary data.</text>
</comment>
<organism evidence="2 3">
    <name type="scientific">Rhabdobacter roseus</name>
    <dbReference type="NCBI Taxonomy" id="1655419"/>
    <lineage>
        <taxon>Bacteria</taxon>
        <taxon>Pseudomonadati</taxon>
        <taxon>Bacteroidota</taxon>
        <taxon>Cytophagia</taxon>
        <taxon>Cytophagales</taxon>
        <taxon>Cytophagaceae</taxon>
        <taxon>Rhabdobacter</taxon>
    </lineage>
</organism>
<evidence type="ECO:0000256" key="1">
    <source>
        <dbReference type="SAM" id="SignalP"/>
    </source>
</evidence>
<keyword evidence="3" id="KW-1185">Reference proteome</keyword>
<dbReference type="EMBL" id="JACHGF010000002">
    <property type="protein sequence ID" value="MBB5283836.1"/>
    <property type="molecule type" value="Genomic_DNA"/>
</dbReference>
<dbReference type="PANTHER" id="PTHR30203:SF23">
    <property type="entry name" value="OUTER MEMBRANE EFFLUX PROTEIN"/>
    <property type="match status" value="1"/>
</dbReference>
<accession>A0A840TI52</accession>
<dbReference type="GO" id="GO:0015562">
    <property type="term" value="F:efflux transmembrane transporter activity"/>
    <property type="evidence" value="ECO:0007669"/>
    <property type="project" value="InterPro"/>
</dbReference>
<feature type="chain" id="PRO_5032578354" evidence="1">
    <location>
        <begin position="19"/>
        <end position="416"/>
    </location>
</feature>
<dbReference type="Proteomes" id="UP000557307">
    <property type="component" value="Unassembled WGS sequence"/>
</dbReference>
<reference evidence="2 3" key="1">
    <citation type="submission" date="2020-08" db="EMBL/GenBank/DDBJ databases">
        <title>Genomic Encyclopedia of Type Strains, Phase IV (KMG-IV): sequencing the most valuable type-strain genomes for metagenomic binning, comparative biology and taxonomic classification.</title>
        <authorList>
            <person name="Goeker M."/>
        </authorList>
    </citation>
    <scope>NUCLEOTIDE SEQUENCE [LARGE SCALE GENOMIC DNA]</scope>
    <source>
        <strain evidence="2 3">DSM 105074</strain>
    </source>
</reference>
<gene>
    <name evidence="2" type="ORF">HNQ92_001962</name>
</gene>
<dbReference type="PANTHER" id="PTHR30203">
    <property type="entry name" value="OUTER MEMBRANE CATION EFFLUX PROTEIN"/>
    <property type="match status" value="1"/>
</dbReference>
<dbReference type="Gene3D" id="1.20.1600.10">
    <property type="entry name" value="Outer membrane efflux proteins (OEP)"/>
    <property type="match status" value="1"/>
</dbReference>
<evidence type="ECO:0000313" key="3">
    <source>
        <dbReference type="Proteomes" id="UP000557307"/>
    </source>
</evidence>
<protein>
    <submittedName>
        <fullName evidence="2">Cobalt-zinc-cadmium efflux system outer membrane protein</fullName>
    </submittedName>
</protein>
<dbReference type="SUPFAM" id="SSF56954">
    <property type="entry name" value="Outer membrane efflux proteins (OEP)"/>
    <property type="match status" value="1"/>
</dbReference>